<feature type="domain" description="HpcH/HpaI aldolase/citrate lyase" evidence="4">
    <location>
        <begin position="6"/>
        <end position="227"/>
    </location>
</feature>
<keyword evidence="2" id="KW-0479">Metal-binding</keyword>
<keyword evidence="6" id="KW-1185">Reference proteome</keyword>
<dbReference type="InterPro" id="IPR040442">
    <property type="entry name" value="Pyrv_kinase-like_dom_sf"/>
</dbReference>
<dbReference type="Pfam" id="PF03328">
    <property type="entry name" value="HpcH_HpaI"/>
    <property type="match status" value="1"/>
</dbReference>
<evidence type="ECO:0000313" key="6">
    <source>
        <dbReference type="Proteomes" id="UP001170666"/>
    </source>
</evidence>
<organism evidence="5 6">
    <name type="scientific">Candidatus Phytoplasma gossypii</name>
    <dbReference type="NCBI Taxonomy" id="2982629"/>
    <lineage>
        <taxon>Bacteria</taxon>
        <taxon>Bacillati</taxon>
        <taxon>Mycoplasmatota</taxon>
        <taxon>Mollicutes</taxon>
        <taxon>Acholeplasmatales</taxon>
        <taxon>Acholeplasmataceae</taxon>
        <taxon>Candidatus Phytoplasma</taxon>
        <taxon>16SrII (Peanut WB group)</taxon>
    </lineage>
</organism>
<proteinExistence type="predicted"/>
<evidence type="ECO:0000256" key="3">
    <source>
        <dbReference type="ARBA" id="ARBA00022842"/>
    </source>
</evidence>
<keyword evidence="5" id="KW-0456">Lyase</keyword>
<dbReference type="InterPro" id="IPR005000">
    <property type="entry name" value="Aldolase/citrate-lyase_domain"/>
</dbReference>
<comment type="cofactor">
    <cofactor evidence="1">
        <name>Mg(2+)</name>
        <dbReference type="ChEBI" id="CHEBI:18420"/>
    </cofactor>
</comment>
<evidence type="ECO:0000256" key="1">
    <source>
        <dbReference type="ARBA" id="ARBA00001946"/>
    </source>
</evidence>
<comment type="caution">
    <text evidence="5">The sequence shown here is derived from an EMBL/GenBank/DDBJ whole genome shotgun (WGS) entry which is preliminary data.</text>
</comment>
<dbReference type="EMBL" id="JAOSIT010000013">
    <property type="protein sequence ID" value="MDO8057376.1"/>
    <property type="molecule type" value="Genomic_DNA"/>
</dbReference>
<protein>
    <submittedName>
        <fullName evidence="5">CoA ester lyase</fullName>
    </submittedName>
</protein>
<dbReference type="SUPFAM" id="SSF51621">
    <property type="entry name" value="Phosphoenolpyruvate/pyruvate domain"/>
    <property type="match status" value="1"/>
</dbReference>
<dbReference type="Proteomes" id="UP001170666">
    <property type="component" value="Unassembled WGS sequence"/>
</dbReference>
<dbReference type="InterPro" id="IPR015813">
    <property type="entry name" value="Pyrv/PenolPyrv_kinase-like_dom"/>
</dbReference>
<evidence type="ECO:0000313" key="5">
    <source>
        <dbReference type="EMBL" id="MDO8057376.1"/>
    </source>
</evidence>
<dbReference type="InterPro" id="IPR011206">
    <property type="entry name" value="Citrate_lyase_beta/mcl1/mcl2"/>
</dbReference>
<dbReference type="PIRSF" id="PIRSF015582">
    <property type="entry name" value="Cit_lyase_B"/>
    <property type="match status" value="1"/>
</dbReference>
<accession>A0ABT9D113</accession>
<sequence length="297" mass="33686">MKKNRKTMLFLPGNNPALFKDVISYKVDSVIFDLEDAIAVEEKDAARELTRNMISFLDYHRFNIETMVRINAFDTPFYQKDLEAMVTNEKLDAIRLPKVESKLEVLRVIQDIESIEAKYNKSSKIVIFCAIESAKGVLNALEIALSSSRVVGIALGGVDYMLNLQATKTINRHELFFARQMILHAARAADIDAIDCIYDNVSDLEGLEKEAILVKEMGFNGKSAIHPDQLPIINRVFQPSVKEIQEALKILTLYKKYRLQNQGVFAIDGKMIDKPVIKYSENILQKANISNPNIEDE</sequence>
<keyword evidence="3" id="KW-0460">Magnesium</keyword>
<reference evidence="5 6" key="1">
    <citation type="journal article" date="2023" name="Int. J. Syst. Evol. Microbiol.">
        <title>The observation of taxonomic boundaries for the 16SrII and 16SrXXV phytoplasmas using genome-based delimitation.</title>
        <authorList>
            <person name="Rodrigues Jardim B."/>
            <person name="Tran-Nguyen L.T.T."/>
            <person name="Gambley C."/>
            <person name="Al-Sadi A.M."/>
            <person name="Al-Subhi A.M."/>
            <person name="Foissac X."/>
            <person name="Salar P."/>
            <person name="Cai H."/>
            <person name="Yang J.Y."/>
            <person name="Davis R."/>
            <person name="Jones L."/>
            <person name="Rodoni B."/>
            <person name="Constable F.E."/>
        </authorList>
    </citation>
    <scope>NUCLEOTIDE SEQUENCE [LARGE SCALE GENOMIC DNA]</scope>
    <source>
        <strain evidence="5">BAWM-BFA-CoWB</strain>
    </source>
</reference>
<dbReference type="RefSeq" id="WP_304512973.1">
    <property type="nucleotide sequence ID" value="NZ_JAOSIT010000013.1"/>
</dbReference>
<dbReference type="GO" id="GO:0016829">
    <property type="term" value="F:lyase activity"/>
    <property type="evidence" value="ECO:0007669"/>
    <property type="project" value="UniProtKB-KW"/>
</dbReference>
<dbReference type="Gene3D" id="3.20.20.60">
    <property type="entry name" value="Phosphoenolpyruvate-binding domains"/>
    <property type="match status" value="1"/>
</dbReference>
<gene>
    <name evidence="5" type="ORF">OC698_01535</name>
</gene>
<evidence type="ECO:0000259" key="4">
    <source>
        <dbReference type="Pfam" id="PF03328"/>
    </source>
</evidence>
<name>A0ABT9D113_9MOLU</name>
<evidence type="ECO:0000256" key="2">
    <source>
        <dbReference type="ARBA" id="ARBA00022723"/>
    </source>
</evidence>
<dbReference type="PANTHER" id="PTHR32308:SF10">
    <property type="entry name" value="CITRATE LYASE SUBUNIT BETA"/>
    <property type="match status" value="1"/>
</dbReference>
<dbReference type="PANTHER" id="PTHR32308">
    <property type="entry name" value="LYASE BETA SUBUNIT, PUTATIVE (AFU_ORTHOLOGUE AFUA_4G13030)-RELATED"/>
    <property type="match status" value="1"/>
</dbReference>